<organism evidence="1 2">
    <name type="scientific">Bradyrhizobium zhanjiangense</name>
    <dbReference type="NCBI Taxonomy" id="1325107"/>
    <lineage>
        <taxon>Bacteria</taxon>
        <taxon>Pseudomonadati</taxon>
        <taxon>Pseudomonadota</taxon>
        <taxon>Alphaproteobacteria</taxon>
        <taxon>Hyphomicrobiales</taxon>
        <taxon>Nitrobacteraceae</taxon>
        <taxon>Bradyrhizobium</taxon>
    </lineage>
</organism>
<accession>A0A4Q0QF06</accession>
<gene>
    <name evidence="1" type="ORF">EAS61_27870</name>
</gene>
<dbReference type="AlphaFoldDB" id="A0A4Q0QF06"/>
<dbReference type="Proteomes" id="UP000290174">
    <property type="component" value="Unassembled WGS sequence"/>
</dbReference>
<evidence type="ECO:0000313" key="2">
    <source>
        <dbReference type="Proteomes" id="UP000290174"/>
    </source>
</evidence>
<reference evidence="1 2" key="1">
    <citation type="submission" date="2018-11" db="EMBL/GenBank/DDBJ databases">
        <title>Bradyrhizobium sp. nov., isolated from effective nodules of peanut in China.</title>
        <authorList>
            <person name="Li Y."/>
        </authorList>
    </citation>
    <scope>NUCLEOTIDE SEQUENCE [LARGE SCALE GENOMIC DNA]</scope>
    <source>
        <strain evidence="1 2">CCBAU 51770</strain>
    </source>
</reference>
<name>A0A4Q0QF06_9BRAD</name>
<proteinExistence type="predicted"/>
<sequence>MDFVGFIAEPVPSDRQLQGSSGSVQVMLPQLPKGFEGPLRFRGMSLKGGRYFVAGEFAERRPKSWDISQFRANVSMLTFDFLAYRPADPTSGRPKVYMPVRLVLPGSQAAQGTASRIRLLSDQPLVDARATFVPLGADLQLDQITSERSLGAKVASINLVEVTIPDGMPPAFRLLIRSCSNSEQNCDLAKAAPVTFDIVTAP</sequence>
<protein>
    <submittedName>
        <fullName evidence="1">Uncharacterized protein</fullName>
    </submittedName>
</protein>
<dbReference type="EMBL" id="RKMK01000032">
    <property type="protein sequence ID" value="RXG89572.1"/>
    <property type="molecule type" value="Genomic_DNA"/>
</dbReference>
<evidence type="ECO:0000313" key="1">
    <source>
        <dbReference type="EMBL" id="RXG89572.1"/>
    </source>
</evidence>
<comment type="caution">
    <text evidence="1">The sequence shown here is derived from an EMBL/GenBank/DDBJ whole genome shotgun (WGS) entry which is preliminary data.</text>
</comment>